<dbReference type="Pfam" id="PF13519">
    <property type="entry name" value="VWA_2"/>
    <property type="match status" value="1"/>
</dbReference>
<reference evidence="3 4" key="1">
    <citation type="submission" date="2019-03" db="EMBL/GenBank/DDBJ databases">
        <title>Genomic Encyclopedia of Type Strains, Phase IV (KMG-IV): sequencing the most valuable type-strain genomes for metagenomic binning, comparative biology and taxonomic classification.</title>
        <authorList>
            <person name="Goeker M."/>
        </authorList>
    </citation>
    <scope>NUCLEOTIDE SEQUENCE [LARGE SCALE GENOMIC DNA]</scope>
    <source>
        <strain evidence="3 4">DSM 103923</strain>
    </source>
</reference>
<gene>
    <name evidence="3" type="ORF">EDC61_103218</name>
</gene>
<dbReference type="OrthoDB" id="6206554at2"/>
<feature type="domain" description="VWFA" evidence="2">
    <location>
        <begin position="91"/>
        <end position="286"/>
    </location>
</feature>
<sequence>MLELGQPLWLIALLPIAAWLAFGLRRSGEGMSASWRLKHPHLLPAAASEARLPGARLPLWLTALGLALIAVALSQPREVGQWLTPPPEGRDIVLVIDTSQTMSIDDFQLGGKKVERLAVLKAVMGRFIEGRPADRFGVIAFGSQAATLTPPTFDRVHVLAQLQRLQVGMAGDNTALGDALGLALKQLPPKRLRPALILVSDDAPSNSGDLTPAEALAVARQLGVAIHTVQVGSDLFAEGRVEVEAADPQPNMADLARVTGGHHYFVRGTEDAEQVIRDIGALEKTLARPARHREIREWYWLPLALAAALLTLGRVLAMRREA</sequence>
<evidence type="ECO:0000259" key="2">
    <source>
        <dbReference type="PROSITE" id="PS50234"/>
    </source>
</evidence>
<dbReference type="SUPFAM" id="SSF53300">
    <property type="entry name" value="vWA-like"/>
    <property type="match status" value="1"/>
</dbReference>
<dbReference type="RefSeq" id="WP_126462394.1">
    <property type="nucleotide sequence ID" value="NZ_AP018721.1"/>
</dbReference>
<dbReference type="EMBL" id="SLZY01000003">
    <property type="protein sequence ID" value="TCS73095.1"/>
    <property type="molecule type" value="Genomic_DNA"/>
</dbReference>
<name>A0A4R3JXM5_9PROT</name>
<dbReference type="Proteomes" id="UP000295135">
    <property type="component" value="Unassembled WGS sequence"/>
</dbReference>
<keyword evidence="1" id="KW-0812">Transmembrane</keyword>
<feature type="transmembrane region" description="Helical" evidence="1">
    <location>
        <begin position="6"/>
        <end position="24"/>
    </location>
</feature>
<keyword evidence="1" id="KW-0472">Membrane</keyword>
<keyword evidence="4" id="KW-1185">Reference proteome</keyword>
<dbReference type="AlphaFoldDB" id="A0A4R3JXM5"/>
<evidence type="ECO:0000313" key="3">
    <source>
        <dbReference type="EMBL" id="TCS73095.1"/>
    </source>
</evidence>
<feature type="transmembrane region" description="Helical" evidence="1">
    <location>
        <begin position="298"/>
        <end position="317"/>
    </location>
</feature>
<dbReference type="PANTHER" id="PTHR22550">
    <property type="entry name" value="SPORE GERMINATION PROTEIN"/>
    <property type="match status" value="1"/>
</dbReference>
<evidence type="ECO:0000313" key="4">
    <source>
        <dbReference type="Proteomes" id="UP000295135"/>
    </source>
</evidence>
<protein>
    <submittedName>
        <fullName evidence="3">Ca-activated chloride channel family protein</fullName>
    </submittedName>
</protein>
<dbReference type="Gene3D" id="3.40.50.410">
    <property type="entry name" value="von Willebrand factor, type A domain"/>
    <property type="match status" value="1"/>
</dbReference>
<accession>A0A4R3JXM5</accession>
<evidence type="ECO:0000256" key="1">
    <source>
        <dbReference type="SAM" id="Phobius"/>
    </source>
</evidence>
<dbReference type="PROSITE" id="PS50234">
    <property type="entry name" value="VWFA"/>
    <property type="match status" value="1"/>
</dbReference>
<dbReference type="SMART" id="SM00327">
    <property type="entry name" value="VWA"/>
    <property type="match status" value="1"/>
</dbReference>
<comment type="caution">
    <text evidence="3">The sequence shown here is derived from an EMBL/GenBank/DDBJ whole genome shotgun (WGS) entry which is preliminary data.</text>
</comment>
<dbReference type="InterPro" id="IPR050768">
    <property type="entry name" value="UPF0353/GerABKA_families"/>
</dbReference>
<dbReference type="PANTHER" id="PTHR22550:SF18">
    <property type="entry name" value="VWFA DOMAIN-CONTAINING PROTEIN"/>
    <property type="match status" value="1"/>
</dbReference>
<organism evidence="3 4">
    <name type="scientific">Sulfuritortus calidifontis</name>
    <dbReference type="NCBI Taxonomy" id="1914471"/>
    <lineage>
        <taxon>Bacteria</taxon>
        <taxon>Pseudomonadati</taxon>
        <taxon>Pseudomonadota</taxon>
        <taxon>Betaproteobacteria</taxon>
        <taxon>Nitrosomonadales</taxon>
        <taxon>Thiobacillaceae</taxon>
        <taxon>Sulfuritortus</taxon>
    </lineage>
</organism>
<dbReference type="InterPro" id="IPR002035">
    <property type="entry name" value="VWF_A"/>
</dbReference>
<dbReference type="InterPro" id="IPR036465">
    <property type="entry name" value="vWFA_dom_sf"/>
</dbReference>
<keyword evidence="1" id="KW-1133">Transmembrane helix</keyword>
<proteinExistence type="predicted"/>